<feature type="compositionally biased region" description="Low complexity" evidence="1">
    <location>
        <begin position="491"/>
        <end position="502"/>
    </location>
</feature>
<dbReference type="Proteomes" id="UP001549251">
    <property type="component" value="Unassembled WGS sequence"/>
</dbReference>
<accession>A0ABV2Q2D6</accession>
<dbReference type="InterPro" id="IPR025295">
    <property type="entry name" value="eCIS_core_dom"/>
</dbReference>
<name>A0ABV2Q2D6_9GAMM</name>
<reference evidence="3 4" key="1">
    <citation type="submission" date="2024-06" db="EMBL/GenBank/DDBJ databases">
        <title>Sorghum-associated microbial communities from plants grown in Nebraska, USA.</title>
        <authorList>
            <person name="Schachtman D."/>
        </authorList>
    </citation>
    <scope>NUCLEOTIDE SEQUENCE [LARGE SCALE GENOMIC DNA]</scope>
    <source>
        <strain evidence="3 4">1757</strain>
    </source>
</reference>
<evidence type="ECO:0000256" key="1">
    <source>
        <dbReference type="SAM" id="MobiDB-lite"/>
    </source>
</evidence>
<protein>
    <recommendedName>
        <fullName evidence="2">eCIS core domain-containing protein</fullName>
    </recommendedName>
</protein>
<evidence type="ECO:0000313" key="3">
    <source>
        <dbReference type="EMBL" id="MET4571037.1"/>
    </source>
</evidence>
<gene>
    <name evidence="3" type="ORF">ABIE04_003419</name>
</gene>
<dbReference type="Pfam" id="PF13699">
    <property type="entry name" value="eCIS_core"/>
    <property type="match status" value="1"/>
</dbReference>
<organism evidence="3 4">
    <name type="scientific">Rhodanobacter soli</name>
    <dbReference type="NCBI Taxonomy" id="590609"/>
    <lineage>
        <taxon>Bacteria</taxon>
        <taxon>Pseudomonadati</taxon>
        <taxon>Pseudomonadota</taxon>
        <taxon>Gammaproteobacteria</taxon>
        <taxon>Lysobacterales</taxon>
        <taxon>Rhodanobacteraceae</taxon>
        <taxon>Rhodanobacter</taxon>
    </lineage>
</organism>
<sequence length="614" mass="64984">MAERSARMAVRPAPAVHGALLQRKCACGTHVPGGGECADCAKKRLRRSSREGAASPMVPRLVHDVLATPGRPLEPATRNWMEPRFGSDFSRVRVHDDGHAAESARAVGALAYAVGSHVVFDTHQYAPGTPAGRHLLAHELAHTLQDPGAGGLHASLAIGQPGDASEIAADRAADAVTRGERVSVAPSGGGVMRRQMRGCAASAGDGPDVRKVHCPDGSDYRVTMTAADGPPVPGFHGSVTPGASLKEIWLDISLCKGNIQVNLQPGVDIPKALGSVVANMVAGSDALKGVAINPELKITFIQGSSFTVSLTPSVKLDDKGVAGAGGSVEVQTKDVTVKGGVNCDPRAGSCMFTLDIGGGAATKPVDCHKKGKQKITFACEKITHVPAVPEVPAQKRTETQTRYVFFRHARHEVRKDFRLPTDIQALNEQGYRVTSIKGFTSPEGPRGSEHAPQFEGNVALAIERAQAARDWLADPKVCAGCDLSGARQSGESELPPEQGQQEPEPKGPDMERGAVDEFLGKKGTPDPLAPADPAGRAKFERMPFGRQREQAYELMRRAAIVLERTQVVRERQPGVPARDEPSAVECSAEVLEAAQKSFGIKIPGPFNFDTPGKP</sequence>
<feature type="domain" description="eCIS core" evidence="2">
    <location>
        <begin position="72"/>
        <end position="147"/>
    </location>
</feature>
<proteinExistence type="predicted"/>
<feature type="region of interest" description="Disordered" evidence="1">
    <location>
        <begin position="487"/>
        <end position="535"/>
    </location>
</feature>
<comment type="caution">
    <text evidence="3">The sequence shown here is derived from an EMBL/GenBank/DDBJ whole genome shotgun (WGS) entry which is preliminary data.</text>
</comment>
<keyword evidence="4" id="KW-1185">Reference proteome</keyword>
<evidence type="ECO:0000259" key="2">
    <source>
        <dbReference type="Pfam" id="PF13699"/>
    </source>
</evidence>
<dbReference type="EMBL" id="JBEPSD010000004">
    <property type="protein sequence ID" value="MET4571037.1"/>
    <property type="molecule type" value="Genomic_DNA"/>
</dbReference>
<dbReference type="RefSeq" id="WP_354552973.1">
    <property type="nucleotide sequence ID" value="NZ_JBEPSD010000004.1"/>
</dbReference>
<feature type="compositionally biased region" description="Basic and acidic residues" evidence="1">
    <location>
        <begin position="503"/>
        <end position="524"/>
    </location>
</feature>
<evidence type="ECO:0000313" key="4">
    <source>
        <dbReference type="Proteomes" id="UP001549251"/>
    </source>
</evidence>